<organism evidence="1 2">
    <name type="scientific">Panicum virgatum</name>
    <name type="common">Blackwell switchgrass</name>
    <dbReference type="NCBI Taxonomy" id="38727"/>
    <lineage>
        <taxon>Eukaryota</taxon>
        <taxon>Viridiplantae</taxon>
        <taxon>Streptophyta</taxon>
        <taxon>Embryophyta</taxon>
        <taxon>Tracheophyta</taxon>
        <taxon>Spermatophyta</taxon>
        <taxon>Magnoliopsida</taxon>
        <taxon>Liliopsida</taxon>
        <taxon>Poales</taxon>
        <taxon>Poaceae</taxon>
        <taxon>PACMAD clade</taxon>
        <taxon>Panicoideae</taxon>
        <taxon>Panicodae</taxon>
        <taxon>Paniceae</taxon>
        <taxon>Panicinae</taxon>
        <taxon>Panicum</taxon>
        <taxon>Panicum sect. Hiantes</taxon>
    </lineage>
</organism>
<gene>
    <name evidence="1" type="ORF">PVAP13_6NG259700</name>
</gene>
<sequence>MVSYLSLTMTQMDSRCYSYIDGKKGNAKFCNGTYRIPQSKNKQGSDATYVTKPKEKKKNINQERHQVAGQNCLPQIKLFALAFVGC</sequence>
<name>A0A8T0R3S9_PANVG</name>
<dbReference type="AlphaFoldDB" id="A0A8T0R3S9"/>
<reference evidence="1" key="1">
    <citation type="submission" date="2020-05" db="EMBL/GenBank/DDBJ databases">
        <title>WGS assembly of Panicum virgatum.</title>
        <authorList>
            <person name="Lovell J.T."/>
            <person name="Jenkins J."/>
            <person name="Shu S."/>
            <person name="Juenger T.E."/>
            <person name="Schmutz J."/>
        </authorList>
    </citation>
    <scope>NUCLEOTIDE SEQUENCE</scope>
    <source>
        <strain evidence="1">AP13</strain>
    </source>
</reference>
<evidence type="ECO:0000313" key="2">
    <source>
        <dbReference type="Proteomes" id="UP000823388"/>
    </source>
</evidence>
<evidence type="ECO:0000313" key="1">
    <source>
        <dbReference type="EMBL" id="KAG2579633.1"/>
    </source>
</evidence>
<accession>A0A8T0R3S9</accession>
<keyword evidence="2" id="KW-1185">Reference proteome</keyword>
<protein>
    <submittedName>
        <fullName evidence="1">Uncharacterized protein</fullName>
    </submittedName>
</protein>
<dbReference type="Proteomes" id="UP000823388">
    <property type="component" value="Chromosome 6N"/>
</dbReference>
<proteinExistence type="predicted"/>
<comment type="caution">
    <text evidence="1">The sequence shown here is derived from an EMBL/GenBank/DDBJ whole genome shotgun (WGS) entry which is preliminary data.</text>
</comment>
<dbReference type="EMBL" id="CM029048">
    <property type="protein sequence ID" value="KAG2579633.1"/>
    <property type="molecule type" value="Genomic_DNA"/>
</dbReference>